<feature type="transmembrane region" description="Helical" evidence="2">
    <location>
        <begin position="36"/>
        <end position="56"/>
    </location>
</feature>
<evidence type="ECO:0000256" key="2">
    <source>
        <dbReference type="SAM" id="Phobius"/>
    </source>
</evidence>
<organism evidence="3 4">
    <name type="scientific">Oculimacula yallundae</name>
    <dbReference type="NCBI Taxonomy" id="86028"/>
    <lineage>
        <taxon>Eukaryota</taxon>
        <taxon>Fungi</taxon>
        <taxon>Dikarya</taxon>
        <taxon>Ascomycota</taxon>
        <taxon>Pezizomycotina</taxon>
        <taxon>Leotiomycetes</taxon>
        <taxon>Helotiales</taxon>
        <taxon>Ploettnerulaceae</taxon>
        <taxon>Oculimacula</taxon>
    </lineage>
</organism>
<dbReference type="EMBL" id="JAZHXI010000011">
    <property type="protein sequence ID" value="KAL2065977.1"/>
    <property type="molecule type" value="Genomic_DNA"/>
</dbReference>
<feature type="region of interest" description="Disordered" evidence="1">
    <location>
        <begin position="134"/>
        <end position="166"/>
    </location>
</feature>
<comment type="caution">
    <text evidence="3">The sequence shown here is derived from an EMBL/GenBank/DDBJ whole genome shotgun (WGS) entry which is preliminary data.</text>
</comment>
<gene>
    <name evidence="3" type="ORF">VTL71DRAFT_2048</name>
</gene>
<evidence type="ECO:0000313" key="4">
    <source>
        <dbReference type="Proteomes" id="UP001595075"/>
    </source>
</evidence>
<name>A0ABR4C7S2_9HELO</name>
<keyword evidence="2" id="KW-0472">Membrane</keyword>
<dbReference type="Proteomes" id="UP001595075">
    <property type="component" value="Unassembled WGS sequence"/>
</dbReference>
<keyword evidence="2" id="KW-1133">Transmembrane helix</keyword>
<evidence type="ECO:0000256" key="1">
    <source>
        <dbReference type="SAM" id="MobiDB-lite"/>
    </source>
</evidence>
<sequence length="219" mass="23252">MALCIRTNIHDSEGTNGATVESMKGVKGVNSLSRRLLSVLEVPVFAAAVLAILITGEMNFFSEQVRCQTAPIASTGLAALGSPYLLLSSNQPDVDENGNAVGNHLDCSTHNVSGLSRHFSHNSPLQVSVAVHPKTDEEGLQKSKSSPPPVVTPSDRGPKPDTGNSTKVANVLTNIANYIGTAAQDRFNDFEFKHGTAVGHPELPGESYKKLGLVLIRKK</sequence>
<protein>
    <submittedName>
        <fullName evidence="3">Uncharacterized protein</fullName>
    </submittedName>
</protein>
<keyword evidence="2" id="KW-0812">Transmembrane</keyword>
<proteinExistence type="predicted"/>
<accession>A0ABR4C7S2</accession>
<evidence type="ECO:0000313" key="3">
    <source>
        <dbReference type="EMBL" id="KAL2065977.1"/>
    </source>
</evidence>
<reference evidence="3 4" key="1">
    <citation type="journal article" date="2024" name="Commun. Biol.">
        <title>Comparative genomic analysis of thermophilic fungi reveals convergent evolutionary adaptations and gene losses.</title>
        <authorList>
            <person name="Steindorff A.S."/>
            <person name="Aguilar-Pontes M.V."/>
            <person name="Robinson A.J."/>
            <person name="Andreopoulos B."/>
            <person name="LaButti K."/>
            <person name="Kuo A."/>
            <person name="Mondo S."/>
            <person name="Riley R."/>
            <person name="Otillar R."/>
            <person name="Haridas S."/>
            <person name="Lipzen A."/>
            <person name="Grimwood J."/>
            <person name="Schmutz J."/>
            <person name="Clum A."/>
            <person name="Reid I.D."/>
            <person name="Moisan M.C."/>
            <person name="Butler G."/>
            <person name="Nguyen T.T.M."/>
            <person name="Dewar K."/>
            <person name="Conant G."/>
            <person name="Drula E."/>
            <person name="Henrissat B."/>
            <person name="Hansel C."/>
            <person name="Singer S."/>
            <person name="Hutchinson M.I."/>
            <person name="de Vries R.P."/>
            <person name="Natvig D.O."/>
            <person name="Powell A.J."/>
            <person name="Tsang A."/>
            <person name="Grigoriev I.V."/>
        </authorList>
    </citation>
    <scope>NUCLEOTIDE SEQUENCE [LARGE SCALE GENOMIC DNA]</scope>
    <source>
        <strain evidence="3 4">CBS 494.80</strain>
    </source>
</reference>
<keyword evidence="4" id="KW-1185">Reference proteome</keyword>